<dbReference type="AlphaFoldDB" id="A0AAD9Q2N9"/>
<name>A0AAD9Q2N9_ACRCE</name>
<dbReference type="Proteomes" id="UP001249851">
    <property type="component" value="Unassembled WGS sequence"/>
</dbReference>
<organism evidence="1 2">
    <name type="scientific">Acropora cervicornis</name>
    <name type="common">Staghorn coral</name>
    <dbReference type="NCBI Taxonomy" id="6130"/>
    <lineage>
        <taxon>Eukaryota</taxon>
        <taxon>Metazoa</taxon>
        <taxon>Cnidaria</taxon>
        <taxon>Anthozoa</taxon>
        <taxon>Hexacorallia</taxon>
        <taxon>Scleractinia</taxon>
        <taxon>Astrocoeniina</taxon>
        <taxon>Acroporidae</taxon>
        <taxon>Acropora</taxon>
    </lineage>
</organism>
<comment type="caution">
    <text evidence="1">The sequence shown here is derived from an EMBL/GenBank/DDBJ whole genome shotgun (WGS) entry which is preliminary data.</text>
</comment>
<protein>
    <submittedName>
        <fullName evidence="1">Uncharacterized protein</fullName>
    </submittedName>
</protein>
<sequence>MYQVMSRNCKYLEEKMRWKIVAVILVKYIENSSIPKSKMADQDGRLVCNLPRGINNSDVGKWTLQQFMICQRLLLQNSNTEILKTSEKKDIIC</sequence>
<accession>A0AAD9Q2N9</accession>
<evidence type="ECO:0000313" key="2">
    <source>
        <dbReference type="Proteomes" id="UP001249851"/>
    </source>
</evidence>
<proteinExistence type="predicted"/>
<gene>
    <name evidence="1" type="ORF">P5673_025128</name>
</gene>
<evidence type="ECO:0000313" key="1">
    <source>
        <dbReference type="EMBL" id="KAK2553632.1"/>
    </source>
</evidence>
<dbReference type="EMBL" id="JARQWQ010000076">
    <property type="protein sequence ID" value="KAK2553632.1"/>
    <property type="molecule type" value="Genomic_DNA"/>
</dbReference>
<keyword evidence="2" id="KW-1185">Reference proteome</keyword>
<reference evidence="1" key="1">
    <citation type="journal article" date="2023" name="G3 (Bethesda)">
        <title>Whole genome assembly and annotation of the endangered Caribbean coral Acropora cervicornis.</title>
        <authorList>
            <person name="Selwyn J.D."/>
            <person name="Vollmer S.V."/>
        </authorList>
    </citation>
    <scope>NUCLEOTIDE SEQUENCE</scope>
    <source>
        <strain evidence="1">K2</strain>
    </source>
</reference>
<reference evidence="1" key="2">
    <citation type="journal article" date="2023" name="Science">
        <title>Genomic signatures of disease resistance in endangered staghorn corals.</title>
        <authorList>
            <person name="Vollmer S.V."/>
            <person name="Selwyn J.D."/>
            <person name="Despard B.A."/>
            <person name="Roesel C.L."/>
        </authorList>
    </citation>
    <scope>NUCLEOTIDE SEQUENCE</scope>
    <source>
        <strain evidence="1">K2</strain>
    </source>
</reference>